<evidence type="ECO:0000313" key="2">
    <source>
        <dbReference type="Proteomes" id="UP001174909"/>
    </source>
</evidence>
<proteinExistence type="predicted"/>
<accession>A0AA35TTG6</accession>
<dbReference type="Proteomes" id="UP001174909">
    <property type="component" value="Unassembled WGS sequence"/>
</dbReference>
<gene>
    <name evidence="1" type="ORF">GBAR_LOCUS29589</name>
</gene>
<protein>
    <submittedName>
        <fullName evidence="1">Uncharacterized protein</fullName>
    </submittedName>
</protein>
<organism evidence="1 2">
    <name type="scientific">Geodia barretti</name>
    <name type="common">Barrett's horny sponge</name>
    <dbReference type="NCBI Taxonomy" id="519541"/>
    <lineage>
        <taxon>Eukaryota</taxon>
        <taxon>Metazoa</taxon>
        <taxon>Porifera</taxon>
        <taxon>Demospongiae</taxon>
        <taxon>Heteroscleromorpha</taxon>
        <taxon>Tetractinellida</taxon>
        <taxon>Astrophorina</taxon>
        <taxon>Geodiidae</taxon>
        <taxon>Geodia</taxon>
    </lineage>
</organism>
<keyword evidence="2" id="KW-1185">Reference proteome</keyword>
<reference evidence="1" key="1">
    <citation type="submission" date="2023-03" db="EMBL/GenBank/DDBJ databases">
        <authorList>
            <person name="Steffen K."/>
            <person name="Cardenas P."/>
        </authorList>
    </citation>
    <scope>NUCLEOTIDE SEQUENCE</scope>
</reference>
<name>A0AA35TTG6_GEOBA</name>
<dbReference type="EMBL" id="CASHTH010004154">
    <property type="protein sequence ID" value="CAI8054155.1"/>
    <property type="molecule type" value="Genomic_DNA"/>
</dbReference>
<dbReference type="AlphaFoldDB" id="A0AA35TTG6"/>
<evidence type="ECO:0000313" key="1">
    <source>
        <dbReference type="EMBL" id="CAI8054155.1"/>
    </source>
</evidence>
<comment type="caution">
    <text evidence="1">The sequence shown here is derived from an EMBL/GenBank/DDBJ whole genome shotgun (WGS) entry which is preliminary data.</text>
</comment>
<sequence length="50" mass="5327">MTSTLSPMLEFSGDCASSVCSGGSEQLSETDMADAIKIKEEIQKTGMYFA</sequence>